<dbReference type="InterPro" id="IPR006311">
    <property type="entry name" value="TAT_signal"/>
</dbReference>
<evidence type="ECO:0000313" key="1">
    <source>
        <dbReference type="EMBL" id="CAE0758223.1"/>
    </source>
</evidence>
<gene>
    <name evidence="1" type="ORF">PCAR00345_LOCUS10817</name>
</gene>
<protein>
    <submittedName>
        <fullName evidence="1">Uncharacterized protein</fullName>
    </submittedName>
</protein>
<accession>A0A7S4B9V8</accession>
<dbReference type="EMBL" id="HBIZ01017364">
    <property type="protein sequence ID" value="CAE0758223.1"/>
    <property type="molecule type" value="Transcribed_RNA"/>
</dbReference>
<name>A0A7S4B9V8_CHRCT</name>
<proteinExistence type="predicted"/>
<dbReference type="AlphaFoldDB" id="A0A7S4B9V8"/>
<sequence length="129" mass="13541">MTVCRRQFFTKAGAAVFGAVLADSASAKAGQFGKIGIFDMEDLSSPYVPGGPKVLLPMLASLSGTPSFWYLLNTGLSHLLLLLRFQAGADATFGYAKSEGPMLAKDYKVSLFSVASVIPVPLSTCINGS</sequence>
<dbReference type="PROSITE" id="PS51318">
    <property type="entry name" value="TAT"/>
    <property type="match status" value="1"/>
</dbReference>
<organism evidence="1">
    <name type="scientific">Chrysotila carterae</name>
    <name type="common">Marine alga</name>
    <name type="synonym">Syracosphaera carterae</name>
    <dbReference type="NCBI Taxonomy" id="13221"/>
    <lineage>
        <taxon>Eukaryota</taxon>
        <taxon>Haptista</taxon>
        <taxon>Haptophyta</taxon>
        <taxon>Prymnesiophyceae</taxon>
        <taxon>Isochrysidales</taxon>
        <taxon>Isochrysidaceae</taxon>
        <taxon>Chrysotila</taxon>
    </lineage>
</organism>
<reference evidence="1" key="1">
    <citation type="submission" date="2021-01" db="EMBL/GenBank/DDBJ databases">
        <authorList>
            <person name="Corre E."/>
            <person name="Pelletier E."/>
            <person name="Niang G."/>
            <person name="Scheremetjew M."/>
            <person name="Finn R."/>
            <person name="Kale V."/>
            <person name="Holt S."/>
            <person name="Cochrane G."/>
            <person name="Meng A."/>
            <person name="Brown T."/>
            <person name="Cohen L."/>
        </authorList>
    </citation>
    <scope>NUCLEOTIDE SEQUENCE</scope>
    <source>
        <strain evidence="1">CCMP645</strain>
    </source>
</reference>